<evidence type="ECO:0000256" key="1">
    <source>
        <dbReference type="SAM" id="MobiDB-lite"/>
    </source>
</evidence>
<keyword evidence="3" id="KW-1185">Reference proteome</keyword>
<accession>A0A9Q1HQ22</accession>
<organism evidence="2 3">
    <name type="scientific">Conger conger</name>
    <name type="common">Conger eel</name>
    <name type="synonym">Muraena conger</name>
    <dbReference type="NCBI Taxonomy" id="82655"/>
    <lineage>
        <taxon>Eukaryota</taxon>
        <taxon>Metazoa</taxon>
        <taxon>Chordata</taxon>
        <taxon>Craniata</taxon>
        <taxon>Vertebrata</taxon>
        <taxon>Euteleostomi</taxon>
        <taxon>Actinopterygii</taxon>
        <taxon>Neopterygii</taxon>
        <taxon>Teleostei</taxon>
        <taxon>Anguilliformes</taxon>
        <taxon>Congridae</taxon>
        <taxon>Conger</taxon>
    </lineage>
</organism>
<name>A0A9Q1HQ22_CONCO</name>
<feature type="region of interest" description="Disordered" evidence="1">
    <location>
        <begin position="1"/>
        <end position="77"/>
    </location>
</feature>
<dbReference type="AlphaFoldDB" id="A0A9Q1HQ22"/>
<evidence type="ECO:0000313" key="3">
    <source>
        <dbReference type="Proteomes" id="UP001152803"/>
    </source>
</evidence>
<reference evidence="2" key="1">
    <citation type="journal article" date="2023" name="Science">
        <title>Genome structures resolve the early diversification of teleost fishes.</title>
        <authorList>
            <person name="Parey E."/>
            <person name="Louis A."/>
            <person name="Montfort J."/>
            <person name="Bouchez O."/>
            <person name="Roques C."/>
            <person name="Iampietro C."/>
            <person name="Lluch J."/>
            <person name="Castinel A."/>
            <person name="Donnadieu C."/>
            <person name="Desvignes T."/>
            <person name="Floi Bucao C."/>
            <person name="Jouanno E."/>
            <person name="Wen M."/>
            <person name="Mejri S."/>
            <person name="Dirks R."/>
            <person name="Jansen H."/>
            <person name="Henkel C."/>
            <person name="Chen W.J."/>
            <person name="Zahm M."/>
            <person name="Cabau C."/>
            <person name="Klopp C."/>
            <person name="Thompson A.W."/>
            <person name="Robinson-Rechavi M."/>
            <person name="Braasch I."/>
            <person name="Lecointre G."/>
            <person name="Bobe J."/>
            <person name="Postlethwait J.H."/>
            <person name="Berthelot C."/>
            <person name="Roest Crollius H."/>
            <person name="Guiguen Y."/>
        </authorList>
    </citation>
    <scope>NUCLEOTIDE SEQUENCE</scope>
    <source>
        <strain evidence="2">Concon-B</strain>
    </source>
</reference>
<proteinExistence type="predicted"/>
<gene>
    <name evidence="2" type="ORF">COCON_G00187580</name>
</gene>
<feature type="compositionally biased region" description="Basic and acidic residues" evidence="1">
    <location>
        <begin position="25"/>
        <end position="77"/>
    </location>
</feature>
<protein>
    <submittedName>
        <fullName evidence="2">Uncharacterized protein</fullName>
    </submittedName>
</protein>
<sequence length="105" mass="12201">MDQFDLSAAMEGDCKSSSGQEVEGFFDRFKKDKKDKDKDDCKGKDHDKDKDKHKDHDKHKDRAAMKTERTKERWKGKKSLDDSNALWDITQTTLSDLLLYDALIC</sequence>
<dbReference type="EMBL" id="JAFJMO010000014">
    <property type="protein sequence ID" value="KAJ8256606.1"/>
    <property type="molecule type" value="Genomic_DNA"/>
</dbReference>
<dbReference type="Proteomes" id="UP001152803">
    <property type="component" value="Unassembled WGS sequence"/>
</dbReference>
<evidence type="ECO:0000313" key="2">
    <source>
        <dbReference type="EMBL" id="KAJ8256606.1"/>
    </source>
</evidence>
<comment type="caution">
    <text evidence="2">The sequence shown here is derived from an EMBL/GenBank/DDBJ whole genome shotgun (WGS) entry which is preliminary data.</text>
</comment>